<keyword evidence="2" id="KW-0677">Repeat</keyword>
<accession>A0A2W5DGR9</accession>
<dbReference type="AlphaFoldDB" id="A0A2W5DGR9"/>
<dbReference type="Proteomes" id="UP000249633">
    <property type="component" value="Unassembled WGS sequence"/>
</dbReference>
<dbReference type="EMBL" id="QFOD01000023">
    <property type="protein sequence ID" value="PZP28337.1"/>
    <property type="molecule type" value="Genomic_DNA"/>
</dbReference>
<dbReference type="InterPro" id="IPR000413">
    <property type="entry name" value="Integrin_alpha"/>
</dbReference>
<dbReference type="Gene3D" id="2.130.10.130">
    <property type="entry name" value="Integrin alpha, N-terminal"/>
    <property type="match status" value="3"/>
</dbReference>
<keyword evidence="1" id="KW-0732">Signal</keyword>
<evidence type="ECO:0000256" key="1">
    <source>
        <dbReference type="ARBA" id="ARBA00022729"/>
    </source>
</evidence>
<dbReference type="SMART" id="SM00191">
    <property type="entry name" value="Int_alpha"/>
    <property type="match status" value="6"/>
</dbReference>
<keyword evidence="3" id="KW-0325">Glycoprotein</keyword>
<evidence type="ECO:0000313" key="5">
    <source>
        <dbReference type="Proteomes" id="UP000249633"/>
    </source>
</evidence>
<dbReference type="Pfam" id="PF01839">
    <property type="entry name" value="FG-GAP"/>
    <property type="match status" value="3"/>
</dbReference>
<evidence type="ECO:0000256" key="3">
    <source>
        <dbReference type="ARBA" id="ARBA00023180"/>
    </source>
</evidence>
<dbReference type="PANTHER" id="PTHR23220:SF122">
    <property type="entry name" value="INTEGRIN ALPHA-PS1"/>
    <property type="match status" value="1"/>
</dbReference>
<reference evidence="4 5" key="1">
    <citation type="submission" date="2017-08" db="EMBL/GenBank/DDBJ databases">
        <title>Infants hospitalized years apart are colonized by the same room-sourced microbial strains.</title>
        <authorList>
            <person name="Brooks B."/>
            <person name="Olm M.R."/>
            <person name="Firek B.A."/>
            <person name="Baker R."/>
            <person name="Thomas B.C."/>
            <person name="Morowitz M.J."/>
            <person name="Banfield J.F."/>
        </authorList>
    </citation>
    <scope>NUCLEOTIDE SEQUENCE [LARGE SCALE GENOMIC DNA]</scope>
    <source>
        <strain evidence="4">S2_012_000_R2_81</strain>
    </source>
</reference>
<name>A0A2W5DGR9_9BURK</name>
<dbReference type="PANTHER" id="PTHR23220">
    <property type="entry name" value="INTEGRIN ALPHA"/>
    <property type="match status" value="1"/>
</dbReference>
<dbReference type="GO" id="GO:0008305">
    <property type="term" value="C:integrin complex"/>
    <property type="evidence" value="ECO:0007669"/>
    <property type="project" value="InterPro"/>
</dbReference>
<organism evidence="4 5">
    <name type="scientific">Roseateles depolymerans</name>
    <dbReference type="NCBI Taxonomy" id="76731"/>
    <lineage>
        <taxon>Bacteria</taxon>
        <taxon>Pseudomonadati</taxon>
        <taxon>Pseudomonadota</taxon>
        <taxon>Betaproteobacteria</taxon>
        <taxon>Burkholderiales</taxon>
        <taxon>Sphaerotilaceae</taxon>
        <taxon>Roseateles</taxon>
    </lineage>
</organism>
<evidence type="ECO:0008006" key="6">
    <source>
        <dbReference type="Google" id="ProtNLM"/>
    </source>
</evidence>
<dbReference type="Pfam" id="PF13517">
    <property type="entry name" value="FG-GAP_3"/>
    <property type="match status" value="1"/>
</dbReference>
<dbReference type="GO" id="GO:0007229">
    <property type="term" value="P:integrin-mediated signaling pathway"/>
    <property type="evidence" value="ECO:0007669"/>
    <property type="project" value="TreeGrafter"/>
</dbReference>
<dbReference type="InterPro" id="IPR013519">
    <property type="entry name" value="Int_alpha_beta-p"/>
</dbReference>
<dbReference type="GO" id="GO:0033627">
    <property type="term" value="P:cell adhesion mediated by integrin"/>
    <property type="evidence" value="ECO:0007669"/>
    <property type="project" value="TreeGrafter"/>
</dbReference>
<gene>
    <name evidence="4" type="ORF">DI603_19425</name>
</gene>
<dbReference type="GO" id="GO:0007160">
    <property type="term" value="P:cell-matrix adhesion"/>
    <property type="evidence" value="ECO:0007669"/>
    <property type="project" value="TreeGrafter"/>
</dbReference>
<evidence type="ECO:0000256" key="2">
    <source>
        <dbReference type="ARBA" id="ARBA00022737"/>
    </source>
</evidence>
<dbReference type="GO" id="GO:0009897">
    <property type="term" value="C:external side of plasma membrane"/>
    <property type="evidence" value="ECO:0007669"/>
    <property type="project" value="TreeGrafter"/>
</dbReference>
<dbReference type="InterPro" id="IPR013517">
    <property type="entry name" value="FG-GAP"/>
</dbReference>
<dbReference type="GO" id="GO:0098609">
    <property type="term" value="P:cell-cell adhesion"/>
    <property type="evidence" value="ECO:0007669"/>
    <property type="project" value="TreeGrafter"/>
</dbReference>
<sequence>MHKWLGQGAHICARMGIALATLVYGAGAQAWSATRLPEITIPGGGALSAQVDLNRDGYKDLISTAPGENHRGVVEVRYGSAKGFKQKADFRYEGAMDWAQVGSSPMALDVNGDGWPDLIVGAYTYSGSVEYAGAILVFFGGPNGFSQTPSQIIEGPEANSFFGFTMRSLGDFNHDGFADLAVSSNTAGGTQGKIFIYTGSRAGLVVKPDSTLAYPMMSWWDFGRSFDAGDASGDGIADIAVGSATSAGGGRPGLAFIYKGSAAGYSNRPDETLVAPDYVADTDQYGLSVSVLGDVDGDGFPEIAVSAPNYLPPTSSGDTVSPGRIFVYYGSAAGFNASGRMQMIGAPDADGFAYFGEVMLGQRDFNGDGYADLLVGASMRQRGLTGTLPFPGFLWVYTGGPGGFTKAPYKRSGAAGSVDGMGAIFDAADVTGDGQMDIITANPAAPSNPQGLLRVFRGAKGLK</sequence>
<proteinExistence type="predicted"/>
<dbReference type="GO" id="GO:0005178">
    <property type="term" value="F:integrin binding"/>
    <property type="evidence" value="ECO:0007669"/>
    <property type="project" value="TreeGrafter"/>
</dbReference>
<dbReference type="PROSITE" id="PS51470">
    <property type="entry name" value="FG_GAP"/>
    <property type="match status" value="3"/>
</dbReference>
<protein>
    <recommendedName>
        <fullName evidence="6">FG-GAP repeat protein</fullName>
    </recommendedName>
</protein>
<comment type="caution">
    <text evidence="4">The sequence shown here is derived from an EMBL/GenBank/DDBJ whole genome shotgun (WGS) entry which is preliminary data.</text>
</comment>
<dbReference type="InterPro" id="IPR028994">
    <property type="entry name" value="Integrin_alpha_N"/>
</dbReference>
<dbReference type="SUPFAM" id="SSF69318">
    <property type="entry name" value="Integrin alpha N-terminal domain"/>
    <property type="match status" value="2"/>
</dbReference>
<evidence type="ECO:0000313" key="4">
    <source>
        <dbReference type="EMBL" id="PZP28337.1"/>
    </source>
</evidence>
<dbReference type="PRINTS" id="PR01185">
    <property type="entry name" value="INTEGRINA"/>
</dbReference>